<accession>Q0N450</accession>
<reference evidence="1 2" key="1">
    <citation type="journal article" date="2009" name="BMC Genomics">
        <title>Genomic sequence, organization and characteristics of a new nucleopolyhedrovirus isolated from Clanis bilineata larva.</title>
        <authorList>
            <person name="Zhu S.Y."/>
            <person name="Yi J.P."/>
            <person name="Shen W.D."/>
            <person name="Wang L.Q."/>
            <person name="He H.G."/>
            <person name="Wang Y."/>
            <person name="Li B."/>
            <person name="Wang W.B."/>
        </authorList>
    </citation>
    <scope>NUCLEOTIDE SEQUENCE [LARGE SCALE GENOMIC DNA]</scope>
    <source>
        <strain evidence="1">DZ1</strain>
    </source>
</reference>
<organism evidence="1 2">
    <name type="scientific">Clanis bilineata nucleopolyhedrovirus</name>
    <dbReference type="NCBI Taxonomy" id="1307957"/>
    <lineage>
        <taxon>Viruses</taxon>
        <taxon>Viruses incertae sedis</taxon>
        <taxon>Naldaviricetes</taxon>
        <taxon>Lefavirales</taxon>
        <taxon>Baculoviridae</taxon>
        <taxon>Alphabaculovirus</taxon>
        <taxon>Alphabaculovirus clabilineatae</taxon>
    </lineage>
</organism>
<proteinExistence type="predicted"/>
<dbReference type="Proteomes" id="UP000214353">
    <property type="component" value="Segment"/>
</dbReference>
<protein>
    <submittedName>
        <fullName evidence="1">Uncharacterized protein</fullName>
    </submittedName>
</protein>
<dbReference type="KEGG" id="vg:5141883"/>
<sequence>MDTCENKNSALPVEANRSLKDYLYDYMMEEYELWQFLDKYVEEEDSVDISDEQAELQVSNADIAANDEFEYIQYLEQLQDNNETIDFDKDFSDSF</sequence>
<dbReference type="GeneID" id="5141883"/>
<dbReference type="RefSeq" id="YP_717588.1">
    <property type="nucleotide sequence ID" value="NC_008293.1"/>
</dbReference>
<name>Q0N450_9ABAC</name>
<dbReference type="EMBL" id="DQ504428">
    <property type="protein sequence ID" value="ABF47393.1"/>
    <property type="molecule type" value="Genomic_DNA"/>
</dbReference>
<evidence type="ECO:0000313" key="1">
    <source>
        <dbReference type="EMBL" id="ABF47393.1"/>
    </source>
</evidence>
<keyword evidence="2" id="KW-1185">Reference proteome</keyword>
<evidence type="ECO:0000313" key="2">
    <source>
        <dbReference type="Proteomes" id="UP000214353"/>
    </source>
</evidence>